<comment type="caution">
    <text evidence="6">The sequence shown here is derived from an EMBL/GenBank/DDBJ whole genome shotgun (WGS) entry which is preliminary data.</text>
</comment>
<keyword evidence="4" id="KW-0472">Membrane</keyword>
<dbReference type="SMART" id="SM00382">
    <property type="entry name" value="AAA"/>
    <property type="match status" value="1"/>
</dbReference>
<feature type="transmembrane region" description="Helical" evidence="4">
    <location>
        <begin position="277"/>
        <end position="295"/>
    </location>
</feature>
<keyword evidence="4" id="KW-1133">Transmembrane helix</keyword>
<organism evidence="6 7">
    <name type="scientific">Cardamine amara subsp. amara</name>
    <dbReference type="NCBI Taxonomy" id="228776"/>
    <lineage>
        <taxon>Eukaryota</taxon>
        <taxon>Viridiplantae</taxon>
        <taxon>Streptophyta</taxon>
        <taxon>Embryophyta</taxon>
        <taxon>Tracheophyta</taxon>
        <taxon>Spermatophyta</taxon>
        <taxon>Magnoliopsida</taxon>
        <taxon>eudicotyledons</taxon>
        <taxon>Gunneridae</taxon>
        <taxon>Pentapetalae</taxon>
        <taxon>rosids</taxon>
        <taxon>malvids</taxon>
        <taxon>Brassicales</taxon>
        <taxon>Brassicaceae</taxon>
        <taxon>Cardamineae</taxon>
        <taxon>Cardamine</taxon>
    </lineage>
</organism>
<evidence type="ECO:0000256" key="4">
    <source>
        <dbReference type="SAM" id="Phobius"/>
    </source>
</evidence>
<evidence type="ECO:0000256" key="1">
    <source>
        <dbReference type="ARBA" id="ARBA00022737"/>
    </source>
</evidence>
<sequence length="427" mass="48431">MIEKIVKDVSDKLSSTPSTDFDGMVGLEAHLQKTQSLLHLDDDDEAKIVGICGPAGIGKTTISRALHSRLSSSFPLSCFMEDIKGCSNSGLDEDGLKLRLQEQLLSKILNQDDMRISHLGTIKEMLHNQKVLIILDDVDDLKQLEALAKETNWFGRGSRIIVATEDQDLLRQHGIDNTYHVDVPSSEEALKILCIYAFRQSKPHYGFKELAQSVVDLCHNLPLSLRMVGSYLRGKKEEEWVNLMLKLETITDYRDIEQVLRVSYEPSSSIRKSKSRCVMAILVVTNLLSEIASAVADQLSSIHKPYFTRISLLMSVLSVFLSILDLYLKVRDHKARFRCKWPKPWFYYPSRGYNRIFGSFTDTVLLFCVVGQLIVSTINYSFIETRRDGPIKVSVWPLFFSIGMVGSKFMEKPTILKGNLLQQKCIN</sequence>
<keyword evidence="3" id="KW-0520">NAD</keyword>
<dbReference type="InterPro" id="IPR003593">
    <property type="entry name" value="AAA+_ATPase"/>
</dbReference>
<dbReference type="InterPro" id="IPR027417">
    <property type="entry name" value="P-loop_NTPase"/>
</dbReference>
<feature type="transmembrane region" description="Helical" evidence="4">
    <location>
        <begin position="307"/>
        <end position="328"/>
    </location>
</feature>
<dbReference type="PANTHER" id="PTHR11017:SF569">
    <property type="entry name" value="DISEASE RESISTANCE PROTEIN"/>
    <property type="match status" value="1"/>
</dbReference>
<accession>A0ABD0ZZF1</accession>
<keyword evidence="7" id="KW-1185">Reference proteome</keyword>
<dbReference type="GO" id="GO:0016787">
    <property type="term" value="F:hydrolase activity"/>
    <property type="evidence" value="ECO:0007669"/>
    <property type="project" value="UniProtKB-KW"/>
</dbReference>
<dbReference type="Proteomes" id="UP001558713">
    <property type="component" value="Unassembled WGS sequence"/>
</dbReference>
<dbReference type="FunFam" id="3.40.50.300:FF:001002">
    <property type="entry name" value="Disease resistance protein (TIR-NBS-LRR class)"/>
    <property type="match status" value="1"/>
</dbReference>
<name>A0ABD0ZZF1_CARAN</name>
<dbReference type="Pfam" id="PF00931">
    <property type="entry name" value="NB-ARC"/>
    <property type="match status" value="1"/>
</dbReference>
<keyword evidence="4" id="KW-0812">Transmembrane</keyword>
<protein>
    <submittedName>
        <fullName evidence="6">Disease resistance protein RML1A</fullName>
    </submittedName>
</protein>
<dbReference type="InterPro" id="IPR042197">
    <property type="entry name" value="Apaf_helical"/>
</dbReference>
<dbReference type="PANTHER" id="PTHR11017">
    <property type="entry name" value="LEUCINE-RICH REPEAT-CONTAINING PROTEIN"/>
    <property type="match status" value="1"/>
</dbReference>
<dbReference type="AlphaFoldDB" id="A0ABD0ZZF1"/>
<reference evidence="6 7" key="1">
    <citation type="submission" date="2024-04" db="EMBL/GenBank/DDBJ databases">
        <title>Genome assembly C_amara_ONT_v2.</title>
        <authorList>
            <person name="Yant L."/>
            <person name="Moore C."/>
            <person name="Slenker M."/>
        </authorList>
    </citation>
    <scope>NUCLEOTIDE SEQUENCE [LARGE SCALE GENOMIC DNA]</scope>
    <source>
        <tissue evidence="6">Leaf</tissue>
    </source>
</reference>
<evidence type="ECO:0000313" key="7">
    <source>
        <dbReference type="Proteomes" id="UP001558713"/>
    </source>
</evidence>
<dbReference type="SUPFAM" id="SSF52540">
    <property type="entry name" value="P-loop containing nucleoside triphosphate hydrolases"/>
    <property type="match status" value="1"/>
</dbReference>
<dbReference type="Gene3D" id="3.40.50.300">
    <property type="entry name" value="P-loop containing nucleotide triphosphate hydrolases"/>
    <property type="match status" value="1"/>
</dbReference>
<keyword evidence="2" id="KW-0378">Hydrolase</keyword>
<dbReference type="InterPro" id="IPR002182">
    <property type="entry name" value="NB-ARC"/>
</dbReference>
<proteinExistence type="predicted"/>
<feature type="domain" description="AAA+ ATPase" evidence="5">
    <location>
        <begin position="45"/>
        <end position="185"/>
    </location>
</feature>
<dbReference type="InterPro" id="IPR044974">
    <property type="entry name" value="Disease_R_plants"/>
</dbReference>
<feature type="transmembrane region" description="Helical" evidence="4">
    <location>
        <begin position="364"/>
        <end position="383"/>
    </location>
</feature>
<dbReference type="Gene3D" id="1.10.8.430">
    <property type="entry name" value="Helical domain of apoptotic protease-activating factors"/>
    <property type="match status" value="1"/>
</dbReference>
<keyword evidence="1" id="KW-0677">Repeat</keyword>
<gene>
    <name evidence="6" type="ORF">V5N11_014111</name>
</gene>
<evidence type="ECO:0000259" key="5">
    <source>
        <dbReference type="SMART" id="SM00382"/>
    </source>
</evidence>
<feature type="transmembrane region" description="Helical" evidence="4">
    <location>
        <begin position="389"/>
        <end position="407"/>
    </location>
</feature>
<evidence type="ECO:0000256" key="2">
    <source>
        <dbReference type="ARBA" id="ARBA00022801"/>
    </source>
</evidence>
<evidence type="ECO:0000256" key="3">
    <source>
        <dbReference type="ARBA" id="ARBA00023027"/>
    </source>
</evidence>
<evidence type="ECO:0000313" key="6">
    <source>
        <dbReference type="EMBL" id="KAL1192001.1"/>
    </source>
</evidence>
<dbReference type="PRINTS" id="PR00364">
    <property type="entry name" value="DISEASERSIST"/>
</dbReference>
<dbReference type="EMBL" id="JBANAX010000836">
    <property type="protein sequence ID" value="KAL1192001.1"/>
    <property type="molecule type" value="Genomic_DNA"/>
</dbReference>